<name>A0A0F8XI86_9ZZZZ</name>
<protein>
    <recommendedName>
        <fullName evidence="2">Fibronectin type-III domain-containing protein</fullName>
    </recommendedName>
</protein>
<organism evidence="1">
    <name type="scientific">marine sediment metagenome</name>
    <dbReference type="NCBI Taxonomy" id="412755"/>
    <lineage>
        <taxon>unclassified sequences</taxon>
        <taxon>metagenomes</taxon>
        <taxon>ecological metagenomes</taxon>
    </lineage>
</organism>
<evidence type="ECO:0008006" key="2">
    <source>
        <dbReference type="Google" id="ProtNLM"/>
    </source>
</evidence>
<dbReference type="AlphaFoldDB" id="A0A0F8XI86"/>
<dbReference type="EMBL" id="LAZR01059047">
    <property type="protein sequence ID" value="KKK68618.1"/>
    <property type="molecule type" value="Genomic_DNA"/>
</dbReference>
<comment type="caution">
    <text evidence="1">The sequence shown here is derived from an EMBL/GenBank/DDBJ whole genome shotgun (WGS) entry which is preliminary data.</text>
</comment>
<reference evidence="1" key="1">
    <citation type="journal article" date="2015" name="Nature">
        <title>Complex archaea that bridge the gap between prokaryotes and eukaryotes.</title>
        <authorList>
            <person name="Spang A."/>
            <person name="Saw J.H."/>
            <person name="Jorgensen S.L."/>
            <person name="Zaremba-Niedzwiedzka K."/>
            <person name="Martijn J."/>
            <person name="Lind A.E."/>
            <person name="van Eijk R."/>
            <person name="Schleper C."/>
            <person name="Guy L."/>
            <person name="Ettema T.J."/>
        </authorList>
    </citation>
    <scope>NUCLEOTIDE SEQUENCE</scope>
</reference>
<dbReference type="Gene3D" id="2.60.40.10">
    <property type="entry name" value="Immunoglobulins"/>
    <property type="match status" value="1"/>
</dbReference>
<proteinExistence type="predicted"/>
<dbReference type="InterPro" id="IPR013783">
    <property type="entry name" value="Ig-like_fold"/>
</dbReference>
<gene>
    <name evidence="1" type="ORF">LCGC14_2942260</name>
</gene>
<evidence type="ECO:0000313" key="1">
    <source>
        <dbReference type="EMBL" id="KKK68618.1"/>
    </source>
</evidence>
<accession>A0A0F8XI86</accession>
<sequence length="299" mass="32237">MAATKRDYYEAGVSGGGVFEGQSLCVNFLTTESYSAEYVVLRARRLNTFTSVTAYLHAVDGSNKPTGSALATSQTIAGAEISTSVGPVTFTFGTSYTVSSGIQYAIVVIVAGGGAFNWFDWWIDNTGGFRRGVNTGSWTMFSNRSHWFQVWGSDPTRQINLSSPTDTDTGVTVQPLLQWSIDGVGAQDGDLLDIYIRKDDSNFTGADLIGDLVDATLNSNLQIISGLEYNSIYYWQVQAANSAEGYDILVTSSIWSFTTLVFAPPTVSIDGSGNPTGLNNMVTLKRIVVAANNSIFYET</sequence>